<gene>
    <name evidence="1" type="ORF">CONPUDRAFT_157745</name>
</gene>
<dbReference type="Proteomes" id="UP000053558">
    <property type="component" value="Unassembled WGS sequence"/>
</dbReference>
<accession>A0A5M3MBE1</accession>
<reference evidence="2" key="1">
    <citation type="journal article" date="2012" name="Science">
        <title>The Paleozoic origin of enzymatic lignin decomposition reconstructed from 31 fungal genomes.</title>
        <authorList>
            <person name="Floudas D."/>
            <person name="Binder M."/>
            <person name="Riley R."/>
            <person name="Barry K."/>
            <person name="Blanchette R.A."/>
            <person name="Henrissat B."/>
            <person name="Martinez A.T."/>
            <person name="Otillar R."/>
            <person name="Spatafora J.W."/>
            <person name="Yadav J.S."/>
            <person name="Aerts A."/>
            <person name="Benoit I."/>
            <person name="Boyd A."/>
            <person name="Carlson A."/>
            <person name="Copeland A."/>
            <person name="Coutinho P.M."/>
            <person name="de Vries R.P."/>
            <person name="Ferreira P."/>
            <person name="Findley K."/>
            <person name="Foster B."/>
            <person name="Gaskell J."/>
            <person name="Glotzer D."/>
            <person name="Gorecki P."/>
            <person name="Heitman J."/>
            <person name="Hesse C."/>
            <person name="Hori C."/>
            <person name="Igarashi K."/>
            <person name="Jurgens J.A."/>
            <person name="Kallen N."/>
            <person name="Kersten P."/>
            <person name="Kohler A."/>
            <person name="Kuees U."/>
            <person name="Kumar T.K.A."/>
            <person name="Kuo A."/>
            <person name="LaButti K."/>
            <person name="Larrondo L.F."/>
            <person name="Lindquist E."/>
            <person name="Ling A."/>
            <person name="Lombard V."/>
            <person name="Lucas S."/>
            <person name="Lundell T."/>
            <person name="Martin R."/>
            <person name="McLaughlin D.J."/>
            <person name="Morgenstern I."/>
            <person name="Morin E."/>
            <person name="Murat C."/>
            <person name="Nagy L.G."/>
            <person name="Nolan M."/>
            <person name="Ohm R.A."/>
            <person name="Patyshakuliyeva A."/>
            <person name="Rokas A."/>
            <person name="Ruiz-Duenas F.J."/>
            <person name="Sabat G."/>
            <person name="Salamov A."/>
            <person name="Samejima M."/>
            <person name="Schmutz J."/>
            <person name="Slot J.C."/>
            <person name="St John F."/>
            <person name="Stenlid J."/>
            <person name="Sun H."/>
            <person name="Sun S."/>
            <person name="Syed K."/>
            <person name="Tsang A."/>
            <person name="Wiebenga A."/>
            <person name="Young D."/>
            <person name="Pisabarro A."/>
            <person name="Eastwood D.C."/>
            <person name="Martin F."/>
            <person name="Cullen D."/>
            <person name="Grigoriev I.V."/>
            <person name="Hibbett D.S."/>
        </authorList>
    </citation>
    <scope>NUCLEOTIDE SEQUENCE [LARGE SCALE GENOMIC DNA]</scope>
    <source>
        <strain evidence="2">RWD-64-598 SS2</strain>
    </source>
</reference>
<keyword evidence="2" id="KW-1185">Reference proteome</keyword>
<protein>
    <submittedName>
        <fullName evidence="1">Uncharacterized protein</fullName>
    </submittedName>
</protein>
<dbReference type="KEGG" id="cput:CONPUDRAFT_157745"/>
<name>A0A5M3MBE1_CONPW</name>
<dbReference type="AlphaFoldDB" id="A0A5M3MBE1"/>
<evidence type="ECO:0000313" key="2">
    <source>
        <dbReference type="Proteomes" id="UP000053558"/>
    </source>
</evidence>
<dbReference type="RefSeq" id="XP_007772965.1">
    <property type="nucleotide sequence ID" value="XM_007774775.1"/>
</dbReference>
<dbReference type="GeneID" id="19203814"/>
<comment type="caution">
    <text evidence="1">The sequence shown here is derived from an EMBL/GenBank/DDBJ whole genome shotgun (WGS) entry which is preliminary data.</text>
</comment>
<proteinExistence type="predicted"/>
<organism evidence="1 2">
    <name type="scientific">Coniophora puteana (strain RWD-64-598)</name>
    <name type="common">Brown rot fungus</name>
    <dbReference type="NCBI Taxonomy" id="741705"/>
    <lineage>
        <taxon>Eukaryota</taxon>
        <taxon>Fungi</taxon>
        <taxon>Dikarya</taxon>
        <taxon>Basidiomycota</taxon>
        <taxon>Agaricomycotina</taxon>
        <taxon>Agaricomycetes</taxon>
        <taxon>Agaricomycetidae</taxon>
        <taxon>Boletales</taxon>
        <taxon>Coniophorineae</taxon>
        <taxon>Coniophoraceae</taxon>
        <taxon>Coniophora</taxon>
    </lineage>
</organism>
<dbReference type="EMBL" id="JH711585">
    <property type="protein sequence ID" value="EIW76558.1"/>
    <property type="molecule type" value="Genomic_DNA"/>
</dbReference>
<sequence length="152" mass="17570">MTCRWLEVFGKSSCISCFAIWTVDGCEDAIEHVNHLARRFINRTPQRWGLRLLREFDESKEIEETPEGDLDVIHRKVNYLERLHDAIHRIQDSVASLAGKQSTLYQHADAAGCMLTKHIMIAVDVAARLRAGPVEMFEVMERKLFLYQDEPI</sequence>
<evidence type="ECO:0000313" key="1">
    <source>
        <dbReference type="EMBL" id="EIW76558.1"/>
    </source>
</evidence>